<organism evidence="1 2">
    <name type="scientific">Gimesia aquarii</name>
    <dbReference type="NCBI Taxonomy" id="2527964"/>
    <lineage>
        <taxon>Bacteria</taxon>
        <taxon>Pseudomonadati</taxon>
        <taxon>Planctomycetota</taxon>
        <taxon>Planctomycetia</taxon>
        <taxon>Planctomycetales</taxon>
        <taxon>Planctomycetaceae</taxon>
        <taxon>Gimesia</taxon>
    </lineage>
</organism>
<dbReference type="Pfam" id="PF13170">
    <property type="entry name" value="DUF4003"/>
    <property type="match status" value="1"/>
</dbReference>
<dbReference type="AlphaFoldDB" id="A0A517VQU5"/>
<evidence type="ECO:0008006" key="3">
    <source>
        <dbReference type="Google" id="ProtNLM"/>
    </source>
</evidence>
<accession>A0A517VQU5</accession>
<dbReference type="KEGG" id="gaw:V144x_08190"/>
<evidence type="ECO:0000313" key="2">
    <source>
        <dbReference type="Proteomes" id="UP000318704"/>
    </source>
</evidence>
<name>A0A517VQU5_9PLAN</name>
<protein>
    <recommendedName>
        <fullName evidence="3">DUF4003 family protein</fullName>
    </recommendedName>
</protein>
<reference evidence="1 2" key="1">
    <citation type="submission" date="2019-03" db="EMBL/GenBank/DDBJ databases">
        <title>Deep-cultivation of Planctomycetes and their phenomic and genomic characterization uncovers novel biology.</title>
        <authorList>
            <person name="Wiegand S."/>
            <person name="Jogler M."/>
            <person name="Boedeker C."/>
            <person name="Pinto D."/>
            <person name="Vollmers J."/>
            <person name="Rivas-Marin E."/>
            <person name="Kohn T."/>
            <person name="Peeters S.H."/>
            <person name="Heuer A."/>
            <person name="Rast P."/>
            <person name="Oberbeckmann S."/>
            <person name="Bunk B."/>
            <person name="Jeske O."/>
            <person name="Meyerdierks A."/>
            <person name="Storesund J.E."/>
            <person name="Kallscheuer N."/>
            <person name="Luecker S."/>
            <person name="Lage O.M."/>
            <person name="Pohl T."/>
            <person name="Merkel B.J."/>
            <person name="Hornburger P."/>
            <person name="Mueller R.-W."/>
            <person name="Bruemmer F."/>
            <person name="Labrenz M."/>
            <person name="Spormann A.M."/>
            <person name="Op den Camp H."/>
            <person name="Overmann J."/>
            <person name="Amann R."/>
            <person name="Jetten M.S.M."/>
            <person name="Mascher T."/>
            <person name="Medema M.H."/>
            <person name="Devos D.P."/>
            <person name="Kaster A.-K."/>
            <person name="Ovreas L."/>
            <person name="Rohde M."/>
            <person name="Galperin M.Y."/>
            <person name="Jogler C."/>
        </authorList>
    </citation>
    <scope>NUCLEOTIDE SEQUENCE [LARGE SCALE GENOMIC DNA]</scope>
    <source>
        <strain evidence="1 2">V144</strain>
    </source>
</reference>
<dbReference type="RefSeq" id="WP_144981723.1">
    <property type="nucleotide sequence ID" value="NZ_CP037920.1"/>
</dbReference>
<dbReference type="EMBL" id="CP037920">
    <property type="protein sequence ID" value="QDT95377.1"/>
    <property type="molecule type" value="Genomic_DNA"/>
</dbReference>
<sequence length="335" mass="37021">MTLVLPADPLSRFVTIYETLNADSGWFSNNASSLRFAAMTAAVSPGEPRDLSREIRQIADDIKDQSGWFGELNSSLRFIVSAMLYANGDGAAGFLDEVKRVRTMFRSAGLRRGGIYEMMAILILRIRNDLEPIEPNAINRFQAIYEEMKRHHWWLTGPDDFPACAILVGQPESPGEMGEHIEQIYQSLNSAGLTSGNELQTASNLLYLARLGPIETAERFRDLAIGFRQNGVSIWRSDYDELAILTFLDHHPDSIIERVLSHRVEMKNLRPKPDRSLTFNLAAGITFLELVKLDNEMKEISDAKALMDMQAVINAQQAAAAAAASSASVAASAGS</sequence>
<dbReference type="Proteomes" id="UP000318704">
    <property type="component" value="Chromosome"/>
</dbReference>
<dbReference type="InterPro" id="IPR025062">
    <property type="entry name" value="DUF4003"/>
</dbReference>
<evidence type="ECO:0000313" key="1">
    <source>
        <dbReference type="EMBL" id="QDT95377.1"/>
    </source>
</evidence>
<proteinExistence type="predicted"/>
<gene>
    <name evidence="1" type="ORF">V144x_08190</name>
</gene>